<evidence type="ECO:0000256" key="1">
    <source>
        <dbReference type="SAM" id="MobiDB-lite"/>
    </source>
</evidence>
<organism evidence="2 3">
    <name type="scientific">Bacillus rhizoplanae</name>
    <dbReference type="NCBI Taxonomy" id="2880966"/>
    <lineage>
        <taxon>Bacteria</taxon>
        <taxon>Bacillati</taxon>
        <taxon>Bacillota</taxon>
        <taxon>Bacilli</taxon>
        <taxon>Bacillales</taxon>
        <taxon>Bacillaceae</taxon>
        <taxon>Bacillus</taxon>
    </lineage>
</organism>
<name>A0ABM8YBQ3_9BACI</name>
<keyword evidence="3" id="KW-1185">Reference proteome</keyword>
<dbReference type="InterPro" id="IPR025673">
    <property type="entry name" value="PCYCGC"/>
</dbReference>
<dbReference type="Proteomes" id="UP000789423">
    <property type="component" value="Unassembled WGS sequence"/>
</dbReference>
<protein>
    <recommendedName>
        <fullName evidence="4">Lipoprotein</fullName>
    </recommendedName>
</protein>
<proteinExistence type="predicted"/>
<dbReference type="RefSeq" id="WP_230575298.1">
    <property type="nucleotide sequence ID" value="NZ_CAKJTI010000010.1"/>
</dbReference>
<sequence length="187" mass="20795">MKKPLLLCCMTGILAFTMIGCNNDEHKQPAKETSSTTSSHEHKQPAKETGSSTSSHEHHPEQRDIAETTKGIDTLPSFLSEHDAQIKQVYAVAAQHAELLQWIPCYCGCGESVGHKSNKNCFIREIKKNGQVVWDSHATTCVNCLQIALESARLQEKGKSPLEIRNYIDNKYKEGYAKPTPTPMPKS</sequence>
<dbReference type="EMBL" id="CAKJTI010000010">
    <property type="protein sequence ID" value="CAG9613210.1"/>
    <property type="molecule type" value="Genomic_DNA"/>
</dbReference>
<dbReference type="PROSITE" id="PS51257">
    <property type="entry name" value="PROKAR_LIPOPROTEIN"/>
    <property type="match status" value="1"/>
</dbReference>
<evidence type="ECO:0000313" key="3">
    <source>
        <dbReference type="Proteomes" id="UP000789423"/>
    </source>
</evidence>
<feature type="compositionally biased region" description="Basic and acidic residues" evidence="1">
    <location>
        <begin position="55"/>
        <end position="67"/>
    </location>
</feature>
<gene>
    <name evidence="2" type="ORF">BACCIP111899_02405</name>
</gene>
<evidence type="ECO:0008006" key="4">
    <source>
        <dbReference type="Google" id="ProtNLM"/>
    </source>
</evidence>
<comment type="caution">
    <text evidence="2">The sequence shown here is derived from an EMBL/GenBank/DDBJ whole genome shotgun (WGS) entry which is preliminary data.</text>
</comment>
<accession>A0ABM8YBQ3</accession>
<reference evidence="2 3" key="1">
    <citation type="submission" date="2021-10" db="EMBL/GenBank/DDBJ databases">
        <authorList>
            <person name="Criscuolo A."/>
        </authorList>
    </citation>
    <scope>NUCLEOTIDE SEQUENCE [LARGE SCALE GENOMIC DNA]</scope>
    <source>
        <strain evidence="3">CIP 111899</strain>
    </source>
</reference>
<evidence type="ECO:0000313" key="2">
    <source>
        <dbReference type="EMBL" id="CAG9613210.1"/>
    </source>
</evidence>
<feature type="region of interest" description="Disordered" evidence="1">
    <location>
        <begin position="26"/>
        <end position="69"/>
    </location>
</feature>
<dbReference type="Pfam" id="PF13798">
    <property type="entry name" value="PCYCGC"/>
    <property type="match status" value="1"/>
</dbReference>